<name>A0ABV8D4E9_9BURK</name>
<sequence length="418" mass="44935">MNPSAKTDIETLRINGDRLWASLMELAQIGATPKGGVCRLTLTDLDKQGRDLVTRWAREAGMTVTIDKIGNGFMRRPGRNNSLPPIMTGSHIDTQPTGGKFDGNYGVLAGIEVVRTLNDHGIETEAPIEVAFWTNEEGSRFVPVMMGSGVFAKAFTLEHAYAATDTEGKTVKGELERIGYIGDQEPGDHPIGAYFETHIEQGPVLEDNDKTIGVVSGVLGIRWFDCTVTGMEAHAGPTPMALRKDALLAATRIMQDVVAAAHRHPPHGRGTVGMVQVFPNSRNVIPGRVKFSIDLRNSTDALVDAMAAEVKAFADQVAQEHGVQVHIEMVSSYPAQLFQPECVEAVGRAAAKLGYSHMPAVSGAGHDAVYMAKLAPSGMIFIPCKDGISHNEIEDAKPEHIEAGCNVLLHAMLERAGA</sequence>
<evidence type="ECO:0000313" key="5">
    <source>
        <dbReference type="Proteomes" id="UP001595693"/>
    </source>
</evidence>
<gene>
    <name evidence="4" type="ORF">ACFOW3_00960</name>
</gene>
<comment type="caution">
    <text evidence="4">The sequence shown here is derived from an EMBL/GenBank/DDBJ whole genome shotgun (WGS) entry which is preliminary data.</text>
</comment>
<dbReference type="InterPro" id="IPR036264">
    <property type="entry name" value="Bact_exopeptidase_dim_dom"/>
</dbReference>
<dbReference type="InterPro" id="IPR011650">
    <property type="entry name" value="Peptidase_M20_dimer"/>
</dbReference>
<protein>
    <submittedName>
        <fullName evidence="4">Zn-dependent hydrolase</fullName>
    </submittedName>
</protein>
<evidence type="ECO:0000256" key="2">
    <source>
        <dbReference type="ARBA" id="ARBA00022801"/>
    </source>
</evidence>
<organism evidence="4 5">
    <name type="scientific">Acidovorax facilis</name>
    <dbReference type="NCBI Taxonomy" id="12917"/>
    <lineage>
        <taxon>Bacteria</taxon>
        <taxon>Pseudomonadati</taxon>
        <taxon>Pseudomonadota</taxon>
        <taxon>Betaproteobacteria</taxon>
        <taxon>Burkholderiales</taxon>
        <taxon>Comamonadaceae</taxon>
        <taxon>Acidovorax</taxon>
    </lineage>
</organism>
<dbReference type="NCBIfam" id="NF006769">
    <property type="entry name" value="PRK09290.1-3"/>
    <property type="match status" value="1"/>
</dbReference>
<evidence type="ECO:0000313" key="4">
    <source>
        <dbReference type="EMBL" id="MFC3933186.1"/>
    </source>
</evidence>
<dbReference type="SUPFAM" id="SSF55031">
    <property type="entry name" value="Bacterial exopeptidase dimerisation domain"/>
    <property type="match status" value="1"/>
</dbReference>
<dbReference type="Pfam" id="PF07687">
    <property type="entry name" value="M20_dimer"/>
    <property type="match status" value="1"/>
</dbReference>
<accession>A0ABV8D4E9</accession>
<reference evidence="5" key="1">
    <citation type="journal article" date="2019" name="Int. J. Syst. Evol. Microbiol.">
        <title>The Global Catalogue of Microorganisms (GCM) 10K type strain sequencing project: providing services to taxonomists for standard genome sequencing and annotation.</title>
        <authorList>
            <consortium name="The Broad Institute Genomics Platform"/>
            <consortium name="The Broad Institute Genome Sequencing Center for Infectious Disease"/>
            <person name="Wu L."/>
            <person name="Ma J."/>
        </authorList>
    </citation>
    <scope>NUCLEOTIDE SEQUENCE [LARGE SCALE GENOMIC DNA]</scope>
    <source>
        <strain evidence="5">CCUG 2113</strain>
    </source>
</reference>
<dbReference type="RefSeq" id="WP_055399318.1">
    <property type="nucleotide sequence ID" value="NZ_JAMXAX010000001.1"/>
</dbReference>
<dbReference type="Gene3D" id="3.40.630.10">
    <property type="entry name" value="Zn peptidases"/>
    <property type="match status" value="1"/>
</dbReference>
<dbReference type="PANTHER" id="PTHR32494:SF5">
    <property type="entry name" value="ALLANTOATE AMIDOHYDROLASE"/>
    <property type="match status" value="1"/>
</dbReference>
<dbReference type="SUPFAM" id="SSF53187">
    <property type="entry name" value="Zn-dependent exopeptidases"/>
    <property type="match status" value="1"/>
</dbReference>
<dbReference type="PANTHER" id="PTHR32494">
    <property type="entry name" value="ALLANTOATE DEIMINASE-RELATED"/>
    <property type="match status" value="1"/>
</dbReference>
<dbReference type="Gene3D" id="3.30.70.360">
    <property type="match status" value="1"/>
</dbReference>
<dbReference type="NCBIfam" id="NF009527">
    <property type="entry name" value="PRK12891.1"/>
    <property type="match status" value="1"/>
</dbReference>
<dbReference type="InterPro" id="IPR010158">
    <property type="entry name" value="Amidase_Cbmase"/>
</dbReference>
<dbReference type="NCBIfam" id="NF006771">
    <property type="entry name" value="PRK09290.1-5"/>
    <property type="match status" value="1"/>
</dbReference>
<dbReference type="EMBL" id="JBHSAJ010000002">
    <property type="protein sequence ID" value="MFC3933186.1"/>
    <property type="molecule type" value="Genomic_DNA"/>
</dbReference>
<dbReference type="PIRSF" id="PIRSF001235">
    <property type="entry name" value="Amidase_carbamoylase"/>
    <property type="match status" value="1"/>
</dbReference>
<dbReference type="CDD" id="cd03884">
    <property type="entry name" value="M20_bAS"/>
    <property type="match status" value="1"/>
</dbReference>
<feature type="domain" description="Peptidase M20 dimerisation" evidence="3">
    <location>
        <begin position="220"/>
        <end position="320"/>
    </location>
</feature>
<dbReference type="NCBIfam" id="TIGR01879">
    <property type="entry name" value="hydantase"/>
    <property type="match status" value="1"/>
</dbReference>
<evidence type="ECO:0000256" key="1">
    <source>
        <dbReference type="ARBA" id="ARBA00006153"/>
    </source>
</evidence>
<proteinExistence type="inferred from homology"/>
<keyword evidence="5" id="KW-1185">Reference proteome</keyword>
<evidence type="ECO:0000259" key="3">
    <source>
        <dbReference type="Pfam" id="PF07687"/>
    </source>
</evidence>
<dbReference type="Pfam" id="PF01546">
    <property type="entry name" value="Peptidase_M20"/>
    <property type="match status" value="1"/>
</dbReference>
<keyword evidence="2 4" id="KW-0378">Hydrolase</keyword>
<comment type="similarity">
    <text evidence="1">Belongs to the peptidase M20 family.</text>
</comment>
<dbReference type="Proteomes" id="UP001595693">
    <property type="component" value="Unassembled WGS sequence"/>
</dbReference>
<dbReference type="InterPro" id="IPR002933">
    <property type="entry name" value="Peptidase_M20"/>
</dbReference>
<dbReference type="GO" id="GO:0016787">
    <property type="term" value="F:hydrolase activity"/>
    <property type="evidence" value="ECO:0007669"/>
    <property type="project" value="UniProtKB-KW"/>
</dbReference>